<evidence type="ECO:0000313" key="3">
    <source>
        <dbReference type="Proteomes" id="UP000477680"/>
    </source>
</evidence>
<dbReference type="Proteomes" id="UP000477680">
    <property type="component" value="Chromosome"/>
</dbReference>
<evidence type="ECO:0000313" key="2">
    <source>
        <dbReference type="EMBL" id="QIB67196.1"/>
    </source>
</evidence>
<dbReference type="InterPro" id="IPR050789">
    <property type="entry name" value="Diverse_Enzym_Activities"/>
</dbReference>
<dbReference type="Gene3D" id="3.40.710.10">
    <property type="entry name" value="DD-peptidase/beta-lactamase superfamily"/>
    <property type="match status" value="1"/>
</dbReference>
<dbReference type="InterPro" id="IPR001466">
    <property type="entry name" value="Beta-lactam-related"/>
</dbReference>
<accession>A0A6C0U5D7</accession>
<dbReference type="InterPro" id="IPR012338">
    <property type="entry name" value="Beta-lactam/transpept-like"/>
</dbReference>
<proteinExistence type="predicted"/>
<dbReference type="PANTHER" id="PTHR43283:SF7">
    <property type="entry name" value="BETA-LACTAMASE-RELATED DOMAIN-CONTAINING PROTEIN"/>
    <property type="match status" value="1"/>
</dbReference>
<keyword evidence="2" id="KW-0378">Hydrolase</keyword>
<sequence length="357" mass="37902">MTLALQFRDFVKPGLAGLAQLAFVIAAGSSGGSAWAVGGDDWNSAALQSALDYARGQSTSAVVIVHRGEIIAQRYWAVTERAESRYPLFLGGQSAAGAPIEDVASLQKSVVSLLAGIALDQGLLELETPVSAYLGAGWSRAGEHEAAITVRHLLSMTSGLTPGLEHEASAGTLWRYNTRAYSQLPSVLEKVTDQDIATLTARWLTEPLGLEDTAWRERPWVTASVDANPLGLYTSASDLARIGELILARGVWDGCSLVSEDYLDAATSPSQSLNPAYGFLWWLNGYALQPPPGEAGQDVLAAAAPEDLVAAQGALGRKLYIVPSLDLVVVRLGDAAADNFNEHFWSLLMAALPARSK</sequence>
<feature type="domain" description="Beta-lactamase-related" evidence="1">
    <location>
        <begin position="59"/>
        <end position="332"/>
    </location>
</feature>
<reference evidence="2 3" key="1">
    <citation type="submission" date="2020-02" db="EMBL/GenBank/DDBJ databases">
        <title>Genome sequencing for Kineobactrum sp. M2.</title>
        <authorList>
            <person name="Park S.-J."/>
        </authorList>
    </citation>
    <scope>NUCLEOTIDE SEQUENCE [LARGE SCALE GENOMIC DNA]</scope>
    <source>
        <strain evidence="2 3">M2</strain>
    </source>
</reference>
<name>A0A6C0U5D7_9GAMM</name>
<keyword evidence="3" id="KW-1185">Reference proteome</keyword>
<dbReference type="KEGG" id="kim:G3T16_19080"/>
<dbReference type="SUPFAM" id="SSF56601">
    <property type="entry name" value="beta-lactamase/transpeptidase-like"/>
    <property type="match status" value="1"/>
</dbReference>
<protein>
    <submittedName>
        <fullName evidence="2">Serine hydrolase</fullName>
    </submittedName>
</protein>
<evidence type="ECO:0000259" key="1">
    <source>
        <dbReference type="Pfam" id="PF00144"/>
    </source>
</evidence>
<dbReference type="Pfam" id="PF00144">
    <property type="entry name" value="Beta-lactamase"/>
    <property type="match status" value="1"/>
</dbReference>
<dbReference type="RefSeq" id="WP_163496623.1">
    <property type="nucleotide sequence ID" value="NZ_CP048711.1"/>
</dbReference>
<dbReference type="GO" id="GO:0016787">
    <property type="term" value="F:hydrolase activity"/>
    <property type="evidence" value="ECO:0007669"/>
    <property type="project" value="UniProtKB-KW"/>
</dbReference>
<dbReference type="AlphaFoldDB" id="A0A6C0U5D7"/>
<dbReference type="PANTHER" id="PTHR43283">
    <property type="entry name" value="BETA-LACTAMASE-RELATED"/>
    <property type="match status" value="1"/>
</dbReference>
<gene>
    <name evidence="2" type="ORF">G3T16_19080</name>
</gene>
<organism evidence="2 3">
    <name type="scientific">Kineobactrum salinum</name>
    <dbReference type="NCBI Taxonomy" id="2708301"/>
    <lineage>
        <taxon>Bacteria</taxon>
        <taxon>Pseudomonadati</taxon>
        <taxon>Pseudomonadota</taxon>
        <taxon>Gammaproteobacteria</taxon>
        <taxon>Cellvibrionales</taxon>
        <taxon>Halieaceae</taxon>
        <taxon>Kineobactrum</taxon>
    </lineage>
</organism>
<dbReference type="EMBL" id="CP048711">
    <property type="protein sequence ID" value="QIB67196.1"/>
    <property type="molecule type" value="Genomic_DNA"/>
</dbReference>